<organism evidence="4 5">
    <name type="scientific">Cucumis sativus</name>
    <name type="common">Cucumber</name>
    <dbReference type="NCBI Taxonomy" id="3659"/>
    <lineage>
        <taxon>Eukaryota</taxon>
        <taxon>Viridiplantae</taxon>
        <taxon>Streptophyta</taxon>
        <taxon>Embryophyta</taxon>
        <taxon>Tracheophyta</taxon>
        <taxon>Spermatophyta</taxon>
        <taxon>Magnoliopsida</taxon>
        <taxon>eudicotyledons</taxon>
        <taxon>Gunneridae</taxon>
        <taxon>Pentapetalae</taxon>
        <taxon>rosids</taxon>
        <taxon>fabids</taxon>
        <taxon>Cucurbitales</taxon>
        <taxon>Cucurbitaceae</taxon>
        <taxon>Benincaseae</taxon>
        <taxon>Cucumis</taxon>
    </lineage>
</organism>
<reference evidence="4 5" key="3">
    <citation type="journal article" date="2010" name="BMC Genomics">
        <title>Transcriptome sequencing and comparative analysis of cucumber flowers with different sex types.</title>
        <authorList>
            <person name="Guo S."/>
            <person name="Zheng Y."/>
            <person name="Joung J.G."/>
            <person name="Liu S."/>
            <person name="Zhang Z."/>
            <person name="Crasta O.R."/>
            <person name="Sobral B.W."/>
            <person name="Xu Y."/>
            <person name="Huang S."/>
            <person name="Fei Z."/>
        </authorList>
    </citation>
    <scope>NUCLEOTIDE SEQUENCE [LARGE SCALE GENOMIC DNA]</scope>
    <source>
        <strain evidence="5">cv. 9930</strain>
    </source>
</reference>
<keyword evidence="2" id="KW-0789">Thiol protease inhibitor</keyword>
<dbReference type="AlphaFoldDB" id="A0A0A0L191"/>
<evidence type="ECO:0000313" key="4">
    <source>
        <dbReference type="EMBL" id="KGN54824.1"/>
    </source>
</evidence>
<evidence type="ECO:0000259" key="3">
    <source>
        <dbReference type="Pfam" id="PF16845"/>
    </source>
</evidence>
<evidence type="ECO:0000313" key="5">
    <source>
        <dbReference type="Proteomes" id="UP000029981"/>
    </source>
</evidence>
<dbReference type="Proteomes" id="UP000029981">
    <property type="component" value="Chromosome 4"/>
</dbReference>
<feature type="domain" description="Cystatin" evidence="3">
    <location>
        <begin position="13"/>
        <end position="91"/>
    </location>
</feature>
<gene>
    <name evidence="4" type="ORF">Csa_4G508520</name>
</gene>
<dbReference type="Gramene" id="KGN54824">
    <property type="protein sequence ID" value="KGN54824"/>
    <property type="gene ID" value="Csa_4G508520"/>
</dbReference>
<dbReference type="Gene3D" id="3.10.450.10">
    <property type="match status" value="1"/>
</dbReference>
<reference evidence="4 5" key="1">
    <citation type="journal article" date="2009" name="Nat. Genet.">
        <title>The genome of the cucumber, Cucumis sativus L.</title>
        <authorList>
            <person name="Huang S."/>
            <person name="Li R."/>
            <person name="Zhang Z."/>
            <person name="Li L."/>
            <person name="Gu X."/>
            <person name="Fan W."/>
            <person name="Lucas W.J."/>
            <person name="Wang X."/>
            <person name="Xie B."/>
            <person name="Ni P."/>
            <person name="Ren Y."/>
            <person name="Zhu H."/>
            <person name="Li J."/>
            <person name="Lin K."/>
            <person name="Jin W."/>
            <person name="Fei Z."/>
            <person name="Li G."/>
            <person name="Staub J."/>
            <person name="Kilian A."/>
            <person name="van der Vossen E.A."/>
            <person name="Wu Y."/>
            <person name="Guo J."/>
            <person name="He J."/>
            <person name="Jia Z."/>
            <person name="Ren Y."/>
            <person name="Tian G."/>
            <person name="Lu Y."/>
            <person name="Ruan J."/>
            <person name="Qian W."/>
            <person name="Wang M."/>
            <person name="Huang Q."/>
            <person name="Li B."/>
            <person name="Xuan Z."/>
            <person name="Cao J."/>
            <person name="Asan"/>
            <person name="Wu Z."/>
            <person name="Zhang J."/>
            <person name="Cai Q."/>
            <person name="Bai Y."/>
            <person name="Zhao B."/>
            <person name="Han Y."/>
            <person name="Li Y."/>
            <person name="Li X."/>
            <person name="Wang S."/>
            <person name="Shi Q."/>
            <person name="Liu S."/>
            <person name="Cho W.K."/>
            <person name="Kim J.Y."/>
            <person name="Xu Y."/>
            <person name="Heller-Uszynska K."/>
            <person name="Miao H."/>
            <person name="Cheng Z."/>
            <person name="Zhang S."/>
            <person name="Wu J."/>
            <person name="Yang Y."/>
            <person name="Kang H."/>
            <person name="Li M."/>
            <person name="Liang H."/>
            <person name="Ren X."/>
            <person name="Shi Z."/>
            <person name="Wen M."/>
            <person name="Jian M."/>
            <person name="Yang H."/>
            <person name="Zhang G."/>
            <person name="Yang Z."/>
            <person name="Chen R."/>
            <person name="Liu S."/>
            <person name="Li J."/>
            <person name="Ma L."/>
            <person name="Liu H."/>
            <person name="Zhou Y."/>
            <person name="Zhao J."/>
            <person name="Fang X."/>
            <person name="Li G."/>
            <person name="Fang L."/>
            <person name="Li Y."/>
            <person name="Liu D."/>
            <person name="Zheng H."/>
            <person name="Zhang Y."/>
            <person name="Qin N."/>
            <person name="Li Z."/>
            <person name="Yang G."/>
            <person name="Yang S."/>
            <person name="Bolund L."/>
            <person name="Kristiansen K."/>
            <person name="Zheng H."/>
            <person name="Li S."/>
            <person name="Zhang X."/>
            <person name="Yang H."/>
            <person name="Wang J."/>
            <person name="Sun R."/>
            <person name="Zhang B."/>
            <person name="Jiang S."/>
            <person name="Wang J."/>
            <person name="Du Y."/>
            <person name="Li S."/>
        </authorList>
    </citation>
    <scope>NUCLEOTIDE SEQUENCE [LARGE SCALE GENOMIC DNA]</scope>
    <source>
        <strain evidence="5">cv. 9930</strain>
    </source>
</reference>
<sequence length="111" mass="12789">MSIEEIHHRLKPIIDINDPHVQIIGKLAVEDHDSHNPGEKLKFVRVVNGLKSDKYIGPGFTEVILYHLVLEAKTNEEINWTYATKLEKVYSGCLIRHVFLSFEPVLPYNKP</sequence>
<dbReference type="GO" id="GO:0004869">
    <property type="term" value="F:cysteine-type endopeptidase inhibitor activity"/>
    <property type="evidence" value="ECO:0007669"/>
    <property type="project" value="UniProtKB-KW"/>
</dbReference>
<name>A0A0A0L191_CUCSA</name>
<reference evidence="4 5" key="2">
    <citation type="journal article" date="2009" name="PLoS ONE">
        <title>An integrated genetic and cytogenetic map of the cucumber genome.</title>
        <authorList>
            <person name="Ren Y."/>
            <person name="Zhang Z."/>
            <person name="Liu J."/>
            <person name="Staub J.E."/>
            <person name="Han Y."/>
            <person name="Cheng Z."/>
            <person name="Li X."/>
            <person name="Lu J."/>
            <person name="Miao H."/>
            <person name="Kang H."/>
            <person name="Xie B."/>
            <person name="Gu X."/>
            <person name="Wang X."/>
            <person name="Du Y."/>
            <person name="Jin W."/>
            <person name="Huang S."/>
        </authorList>
    </citation>
    <scope>NUCLEOTIDE SEQUENCE [LARGE SCALE GENOMIC DNA]</scope>
    <source>
        <strain evidence="5">cv. 9930</strain>
    </source>
</reference>
<dbReference type="SUPFAM" id="SSF54403">
    <property type="entry name" value="Cystatin/monellin"/>
    <property type="match status" value="1"/>
</dbReference>
<reference evidence="4 5" key="4">
    <citation type="journal article" date="2011" name="BMC Genomics">
        <title>RNA-Seq improves annotation of protein-coding genes in the cucumber genome.</title>
        <authorList>
            <person name="Li Z."/>
            <person name="Zhang Z."/>
            <person name="Yan P."/>
            <person name="Huang S."/>
            <person name="Fei Z."/>
            <person name="Lin K."/>
        </authorList>
    </citation>
    <scope>NUCLEOTIDE SEQUENCE [LARGE SCALE GENOMIC DNA]</scope>
    <source>
        <strain evidence="5">cv. 9930</strain>
    </source>
</reference>
<dbReference type="Pfam" id="PF16845">
    <property type="entry name" value="SQAPI"/>
    <property type="match status" value="1"/>
</dbReference>
<evidence type="ECO:0000256" key="2">
    <source>
        <dbReference type="ARBA" id="ARBA00022704"/>
    </source>
</evidence>
<dbReference type="InterPro" id="IPR046350">
    <property type="entry name" value="Cystatin_sf"/>
</dbReference>
<evidence type="ECO:0000256" key="1">
    <source>
        <dbReference type="ARBA" id="ARBA00022690"/>
    </source>
</evidence>
<dbReference type="EMBL" id="CM002925">
    <property type="protein sequence ID" value="KGN54824.1"/>
    <property type="molecule type" value="Genomic_DNA"/>
</dbReference>
<protein>
    <recommendedName>
        <fullName evidence="3">Cystatin domain-containing protein</fullName>
    </recommendedName>
</protein>
<keyword evidence="5" id="KW-1185">Reference proteome</keyword>
<keyword evidence="1" id="KW-0646">Protease inhibitor</keyword>
<proteinExistence type="predicted"/>
<accession>A0A0A0L191</accession>
<dbReference type="InterPro" id="IPR000010">
    <property type="entry name" value="Cystatin_dom"/>
</dbReference>